<protein>
    <submittedName>
        <fullName evidence="19">TonB-dependent siderophore receptor</fullName>
    </submittedName>
</protein>
<evidence type="ECO:0000256" key="13">
    <source>
        <dbReference type="ARBA" id="ARBA00023237"/>
    </source>
</evidence>
<evidence type="ECO:0000313" key="19">
    <source>
        <dbReference type="EMBL" id="MFN6508012.1"/>
    </source>
</evidence>
<evidence type="ECO:0000256" key="16">
    <source>
        <dbReference type="SAM" id="SignalP"/>
    </source>
</evidence>
<dbReference type="NCBIfam" id="TIGR01783">
    <property type="entry name" value="TonB-siderophor"/>
    <property type="match status" value="1"/>
</dbReference>
<dbReference type="Gene3D" id="2.40.170.20">
    <property type="entry name" value="TonB-dependent receptor, beta-barrel domain"/>
    <property type="match status" value="1"/>
</dbReference>
<keyword evidence="13 14" id="KW-0998">Cell outer membrane</keyword>
<evidence type="ECO:0000313" key="20">
    <source>
        <dbReference type="Proteomes" id="UP001635788"/>
    </source>
</evidence>
<keyword evidence="7 16" id="KW-0732">Signal</keyword>
<evidence type="ECO:0000256" key="14">
    <source>
        <dbReference type="PROSITE-ProRule" id="PRU01360"/>
    </source>
</evidence>
<keyword evidence="4 14" id="KW-1134">Transmembrane beta strand</keyword>
<reference evidence="19 20" key="1">
    <citation type="submission" date="2024-12" db="EMBL/GenBank/DDBJ databases">
        <authorList>
            <person name="Alaofin S."/>
            <person name="Velasco D."/>
            <person name="Li D."/>
            <person name="Baldwin T."/>
            <person name="Liu Z."/>
            <person name="Schachterle J.K."/>
        </authorList>
    </citation>
    <scope>NUCLEOTIDE SEQUENCE [LARGE SCALE GENOMIC DNA]</scope>
    <source>
        <strain evidence="19 20">B1</strain>
    </source>
</reference>
<dbReference type="Pfam" id="PF00593">
    <property type="entry name" value="TonB_dep_Rec_b-barrel"/>
    <property type="match status" value="1"/>
</dbReference>
<evidence type="ECO:0000256" key="7">
    <source>
        <dbReference type="ARBA" id="ARBA00022729"/>
    </source>
</evidence>
<dbReference type="EMBL" id="JBKAMQ010000002">
    <property type="protein sequence ID" value="MFN6508012.1"/>
    <property type="molecule type" value="Genomic_DNA"/>
</dbReference>
<dbReference type="RefSeq" id="WP_081088118.1">
    <property type="nucleotide sequence ID" value="NZ_CP064001.1"/>
</dbReference>
<evidence type="ECO:0000256" key="10">
    <source>
        <dbReference type="ARBA" id="ARBA00023077"/>
    </source>
</evidence>
<dbReference type="InterPro" id="IPR010105">
    <property type="entry name" value="TonB_sidphr_rcpt"/>
</dbReference>
<feature type="domain" description="TonB-dependent receptor plug" evidence="18">
    <location>
        <begin position="57"/>
        <end position="152"/>
    </location>
</feature>
<keyword evidence="20" id="KW-1185">Reference proteome</keyword>
<dbReference type="InterPro" id="IPR012910">
    <property type="entry name" value="Plug_dom"/>
</dbReference>
<accession>A0ABW9KW23</accession>
<dbReference type="InterPro" id="IPR037066">
    <property type="entry name" value="Plug_dom_sf"/>
</dbReference>
<comment type="similarity">
    <text evidence="2 14 15">Belongs to the TonB-dependent receptor family.</text>
</comment>
<dbReference type="CDD" id="cd01347">
    <property type="entry name" value="ligand_gated_channel"/>
    <property type="match status" value="1"/>
</dbReference>
<proteinExistence type="inferred from homology"/>
<keyword evidence="6 14" id="KW-0812">Transmembrane</keyword>
<sequence length="700" mass="76510">MPLRPRRNHLPLPLPLAVAFALSVAGQSAAAQDAGSDAVTLDRIAVYGRVTNETTLQIPQTVDVIDRAMIEATGSETVGDALRFIPGASRDGSTLDAFGDTYLIRGFAANQTVNGMTANPLRQARDAVAIERIEVLKGPASVLYGQLQPGAVVNIVTKQPESVWGFEGAVKYARFDDWRGTLDLTGPLAADGAVRFRLAGAVDDSKSFVDFWSREHQFIAPSIAIDLGERTTLTLETFYTRNRIEGFFNGRPAEGTVLANANGPLPRALSLVDPTFAPSVRSNTDVSARLEHRFSDSVRYRAAISWTREEVDEENIFGVLGWDEPQRTLTRAVLDGHARGEAWSAHNDLAWQTSTGAITHTLVAGGDYTRFNRHTTSGTGLASSLDLYAPVYQFDRRPEVTPIPSRSRTGDEAFRTLGLFAQDRIGLTERLRAVVGARWSTYRQDTASLSGAGVGSRFQQKQDAWTSQLGLLYTPREDLALFANRTTSFLPVSGLTARGTPLQPETGVQYEVGAKSSFWNGRLLATGALFRLERQNVAVSDRDNPSSLAAIGQQRSEGVDLSARLGMHGWDVQTGYAYTRAKTTEDTNAALVGVPIRNVPRHSFALQTGYRFNDGALSGLRLGASSTYIGTRTGDVDGSFDLPAYWRTDLSMDYAMSRQLTLGLRIDNVADKRGYTHAFSTFEVWPEMPRTASFTLSYRD</sequence>
<evidence type="ECO:0000256" key="3">
    <source>
        <dbReference type="ARBA" id="ARBA00022448"/>
    </source>
</evidence>
<evidence type="ECO:0000256" key="6">
    <source>
        <dbReference type="ARBA" id="ARBA00022692"/>
    </source>
</evidence>
<dbReference type="PANTHER" id="PTHR32552">
    <property type="entry name" value="FERRICHROME IRON RECEPTOR-RELATED"/>
    <property type="match status" value="1"/>
</dbReference>
<evidence type="ECO:0000256" key="12">
    <source>
        <dbReference type="ARBA" id="ARBA00023170"/>
    </source>
</evidence>
<dbReference type="InterPro" id="IPR000531">
    <property type="entry name" value="Beta-barrel_TonB"/>
</dbReference>
<comment type="subcellular location">
    <subcellularLocation>
        <location evidence="1 14">Cell outer membrane</location>
        <topology evidence="1 14">Multi-pass membrane protein</topology>
    </subcellularLocation>
</comment>
<evidence type="ECO:0000256" key="1">
    <source>
        <dbReference type="ARBA" id="ARBA00004571"/>
    </source>
</evidence>
<dbReference type="InterPro" id="IPR039426">
    <property type="entry name" value="TonB-dep_rcpt-like"/>
</dbReference>
<dbReference type="Gene3D" id="2.170.130.10">
    <property type="entry name" value="TonB-dependent receptor, plug domain"/>
    <property type="match status" value="1"/>
</dbReference>
<keyword evidence="12 19" id="KW-0675">Receptor</keyword>
<evidence type="ECO:0000256" key="4">
    <source>
        <dbReference type="ARBA" id="ARBA00022452"/>
    </source>
</evidence>
<keyword evidence="9" id="KW-0406">Ion transport</keyword>
<comment type="caution">
    <text evidence="19">The sequence shown here is derived from an EMBL/GenBank/DDBJ whole genome shotgun (WGS) entry which is preliminary data.</text>
</comment>
<keyword evidence="11 14" id="KW-0472">Membrane</keyword>
<dbReference type="Pfam" id="PF07715">
    <property type="entry name" value="Plug"/>
    <property type="match status" value="1"/>
</dbReference>
<gene>
    <name evidence="19" type="ORF">ACK3FC_12490</name>
</gene>
<keyword evidence="3 14" id="KW-0813">Transport</keyword>
<feature type="domain" description="TonB-dependent receptor-like beta-barrel" evidence="17">
    <location>
        <begin position="227"/>
        <end position="669"/>
    </location>
</feature>
<organism evidence="19 20">
    <name type="scientific">Xanthomonas translucens pv. translucens</name>
    <dbReference type="NCBI Taxonomy" id="134875"/>
    <lineage>
        <taxon>Bacteria</taxon>
        <taxon>Pseudomonadati</taxon>
        <taxon>Pseudomonadota</taxon>
        <taxon>Gammaproteobacteria</taxon>
        <taxon>Lysobacterales</taxon>
        <taxon>Lysobacteraceae</taxon>
        <taxon>Xanthomonas</taxon>
        <taxon>Xanthomonas translucens group</taxon>
    </lineage>
</organism>
<evidence type="ECO:0000256" key="8">
    <source>
        <dbReference type="ARBA" id="ARBA00023004"/>
    </source>
</evidence>
<name>A0ABW9KW23_XANCT</name>
<feature type="signal peptide" evidence="16">
    <location>
        <begin position="1"/>
        <end position="30"/>
    </location>
</feature>
<keyword evidence="8" id="KW-0408">Iron</keyword>
<dbReference type="InterPro" id="IPR036942">
    <property type="entry name" value="Beta-barrel_TonB_sf"/>
</dbReference>
<keyword evidence="5" id="KW-0410">Iron transport</keyword>
<evidence type="ECO:0000256" key="9">
    <source>
        <dbReference type="ARBA" id="ARBA00023065"/>
    </source>
</evidence>
<dbReference type="SUPFAM" id="SSF56935">
    <property type="entry name" value="Porins"/>
    <property type="match status" value="1"/>
</dbReference>
<evidence type="ECO:0000256" key="15">
    <source>
        <dbReference type="RuleBase" id="RU003357"/>
    </source>
</evidence>
<evidence type="ECO:0000256" key="5">
    <source>
        <dbReference type="ARBA" id="ARBA00022496"/>
    </source>
</evidence>
<evidence type="ECO:0000259" key="17">
    <source>
        <dbReference type="Pfam" id="PF00593"/>
    </source>
</evidence>
<evidence type="ECO:0000259" key="18">
    <source>
        <dbReference type="Pfam" id="PF07715"/>
    </source>
</evidence>
<dbReference type="Proteomes" id="UP001635788">
    <property type="component" value="Unassembled WGS sequence"/>
</dbReference>
<feature type="chain" id="PRO_5046442347" evidence="16">
    <location>
        <begin position="31"/>
        <end position="700"/>
    </location>
</feature>
<evidence type="ECO:0000256" key="2">
    <source>
        <dbReference type="ARBA" id="ARBA00009810"/>
    </source>
</evidence>
<dbReference type="PROSITE" id="PS52016">
    <property type="entry name" value="TONB_DEPENDENT_REC_3"/>
    <property type="match status" value="1"/>
</dbReference>
<evidence type="ECO:0000256" key="11">
    <source>
        <dbReference type="ARBA" id="ARBA00023136"/>
    </source>
</evidence>
<dbReference type="PANTHER" id="PTHR32552:SF68">
    <property type="entry name" value="FERRICHROME OUTER MEMBRANE TRANSPORTER_PHAGE RECEPTOR"/>
    <property type="match status" value="1"/>
</dbReference>
<keyword evidence="10 15" id="KW-0798">TonB box</keyword>